<evidence type="ECO:0000313" key="7">
    <source>
        <dbReference type="Proteomes" id="UP000075787"/>
    </source>
</evidence>
<proteinExistence type="inferred from homology"/>
<organism evidence="6 7">
    <name type="scientific">Tistrella mobilis</name>
    <dbReference type="NCBI Taxonomy" id="171437"/>
    <lineage>
        <taxon>Bacteria</taxon>
        <taxon>Pseudomonadati</taxon>
        <taxon>Pseudomonadota</taxon>
        <taxon>Alphaproteobacteria</taxon>
        <taxon>Geminicoccales</taxon>
        <taxon>Geminicoccaceae</taxon>
        <taxon>Tistrella</taxon>
    </lineage>
</organism>
<gene>
    <name evidence="6" type="ORF">AUP44_02250</name>
</gene>
<evidence type="ECO:0000259" key="5">
    <source>
        <dbReference type="PROSITE" id="PS50931"/>
    </source>
</evidence>
<dbReference type="InterPro" id="IPR036388">
    <property type="entry name" value="WH-like_DNA-bd_sf"/>
</dbReference>
<dbReference type="GO" id="GO:0003677">
    <property type="term" value="F:DNA binding"/>
    <property type="evidence" value="ECO:0007669"/>
    <property type="project" value="UniProtKB-KW"/>
</dbReference>
<feature type="domain" description="HTH lysR-type" evidence="5">
    <location>
        <begin position="6"/>
        <end position="63"/>
    </location>
</feature>
<keyword evidence="4" id="KW-0804">Transcription</keyword>
<dbReference type="GeneID" id="97241608"/>
<comment type="caution">
    <text evidence="6">The sequence shown here is derived from an EMBL/GenBank/DDBJ whole genome shotgun (WGS) entry which is preliminary data.</text>
</comment>
<dbReference type="Gene3D" id="1.10.10.10">
    <property type="entry name" value="Winged helix-like DNA-binding domain superfamily/Winged helix DNA-binding domain"/>
    <property type="match status" value="1"/>
</dbReference>
<dbReference type="GO" id="GO:0003700">
    <property type="term" value="F:DNA-binding transcription factor activity"/>
    <property type="evidence" value="ECO:0007669"/>
    <property type="project" value="InterPro"/>
</dbReference>
<dbReference type="SUPFAM" id="SSF46785">
    <property type="entry name" value="Winged helix' DNA-binding domain"/>
    <property type="match status" value="1"/>
</dbReference>
<dbReference type="PANTHER" id="PTHR30579:SF7">
    <property type="entry name" value="HTH-TYPE TRANSCRIPTIONAL REGULATOR LRHA-RELATED"/>
    <property type="match status" value="1"/>
</dbReference>
<dbReference type="Proteomes" id="UP000075787">
    <property type="component" value="Unassembled WGS sequence"/>
</dbReference>
<dbReference type="OrthoDB" id="9789529at2"/>
<name>A0A161Q8E8_9PROT</name>
<dbReference type="Gene3D" id="3.40.190.10">
    <property type="entry name" value="Periplasmic binding protein-like II"/>
    <property type="match status" value="2"/>
</dbReference>
<dbReference type="InterPro" id="IPR036390">
    <property type="entry name" value="WH_DNA-bd_sf"/>
</dbReference>
<dbReference type="InterPro" id="IPR050176">
    <property type="entry name" value="LTTR"/>
</dbReference>
<evidence type="ECO:0000256" key="3">
    <source>
        <dbReference type="ARBA" id="ARBA00023125"/>
    </source>
</evidence>
<sequence length="293" mass="31738">MSQPDLDVDLLRSFLAVAETGGFTTAGERLGRTQSAISVKIRRLEESLGRRVFARTSRSLALTADGELLLGYARRMLALHDETLRRFSEPEAEGELRIGVAEYFVPRHLPAVLSAFARAHPRVRVEVRAAMGSSLMEALDRGTVDLVIANRDAGVDRGRVLMTEPLRWVAAPDFQIDAEAPLPLCTLPAPCIFRARAIEALDQRLRRWRVVYTSESVSGVSAAVTAGLGIGVLCDSTVPAGLRLLTDEHGFPPLGEVELAVFGEAKAPPALAQSFTGFVAERLRTLLPGRCAA</sequence>
<dbReference type="PROSITE" id="PS50931">
    <property type="entry name" value="HTH_LYSR"/>
    <property type="match status" value="1"/>
</dbReference>
<comment type="similarity">
    <text evidence="1">Belongs to the LysR transcriptional regulatory family.</text>
</comment>
<dbReference type="PRINTS" id="PR00039">
    <property type="entry name" value="HTHLYSR"/>
</dbReference>
<dbReference type="SUPFAM" id="SSF53850">
    <property type="entry name" value="Periplasmic binding protein-like II"/>
    <property type="match status" value="1"/>
</dbReference>
<dbReference type="InterPro" id="IPR000847">
    <property type="entry name" value="LysR_HTH_N"/>
</dbReference>
<dbReference type="AlphaFoldDB" id="A0A161Q8E8"/>
<keyword evidence="2" id="KW-0805">Transcription regulation</keyword>
<evidence type="ECO:0000256" key="2">
    <source>
        <dbReference type="ARBA" id="ARBA00023015"/>
    </source>
</evidence>
<evidence type="ECO:0000256" key="1">
    <source>
        <dbReference type="ARBA" id="ARBA00009437"/>
    </source>
</evidence>
<reference evidence="6 7" key="1">
    <citation type="submission" date="2015-12" db="EMBL/GenBank/DDBJ databases">
        <title>Genome sequence of Tistrella mobilis MCCC 1A02139.</title>
        <authorList>
            <person name="Lu L."/>
            <person name="Lai Q."/>
            <person name="Shao Z."/>
            <person name="Qian P."/>
        </authorList>
    </citation>
    <scope>NUCLEOTIDE SEQUENCE [LARGE SCALE GENOMIC DNA]</scope>
    <source>
        <strain evidence="6 7">MCCC 1A02139</strain>
    </source>
</reference>
<keyword evidence="3" id="KW-0238">DNA-binding</keyword>
<evidence type="ECO:0000313" key="6">
    <source>
        <dbReference type="EMBL" id="KYO57589.1"/>
    </source>
</evidence>
<dbReference type="EMBL" id="LPZR01000013">
    <property type="protein sequence ID" value="KYO57589.1"/>
    <property type="molecule type" value="Genomic_DNA"/>
</dbReference>
<evidence type="ECO:0000256" key="4">
    <source>
        <dbReference type="ARBA" id="ARBA00023163"/>
    </source>
</evidence>
<dbReference type="Pfam" id="PF00126">
    <property type="entry name" value="HTH_1"/>
    <property type="match status" value="1"/>
</dbReference>
<accession>A0A161Q8E8</accession>
<dbReference type="RefSeq" id="WP_062761407.1">
    <property type="nucleotide sequence ID" value="NZ_CP121045.1"/>
</dbReference>
<dbReference type="InterPro" id="IPR005119">
    <property type="entry name" value="LysR_subst-bd"/>
</dbReference>
<dbReference type="Pfam" id="PF03466">
    <property type="entry name" value="LysR_substrate"/>
    <property type="match status" value="1"/>
</dbReference>
<protein>
    <submittedName>
        <fullName evidence="6">LysR family transcriptional regulator</fullName>
    </submittedName>
</protein>
<dbReference type="FunFam" id="1.10.10.10:FF:000001">
    <property type="entry name" value="LysR family transcriptional regulator"/>
    <property type="match status" value="1"/>
</dbReference>
<dbReference type="PANTHER" id="PTHR30579">
    <property type="entry name" value="TRANSCRIPTIONAL REGULATOR"/>
    <property type="match status" value="1"/>
</dbReference>